<reference evidence="1 2" key="1">
    <citation type="submission" date="2018-03" db="EMBL/GenBank/DDBJ databases">
        <title>Diversity of phytobeneficial traits revealed by whole-genome analysis of worldwide-isolated phenazine-producing Pseudomonas spp.</title>
        <authorList>
            <person name="Biessy A."/>
            <person name="Novinscak A."/>
            <person name="Blom J."/>
            <person name="Leger G."/>
            <person name="Thomashow L.S."/>
            <person name="Cazorla F.M."/>
            <person name="Josic D."/>
            <person name="Filion M."/>
        </authorList>
    </citation>
    <scope>NUCLEOTIDE SEQUENCE [LARGE SCALE GENOMIC DNA]</scope>
    <source>
        <strain evidence="1 2">30B</strain>
    </source>
</reference>
<dbReference type="AlphaFoldDB" id="A0A3G7UD61"/>
<gene>
    <name evidence="1" type="ORF">C4K03_4408</name>
</gene>
<name>A0A3G7UD61_9PSED</name>
<dbReference type="EMBL" id="CP027754">
    <property type="protein sequence ID" value="AZE56546.1"/>
    <property type="molecule type" value="Genomic_DNA"/>
</dbReference>
<dbReference type="Proteomes" id="UP000268696">
    <property type="component" value="Chromosome"/>
</dbReference>
<protein>
    <submittedName>
        <fullName evidence="1">Uncharacterized protein</fullName>
    </submittedName>
</protein>
<accession>A0A3G7UD61</accession>
<sequence length="744" mass="81691">MGDHTGDETVLVPVPPLAKQGDKLYCTVATEQDAARHVFYTVVYGYELTAEDAVEGNVLRFSISRGWLARRKQWRALTLQCAWITSGLEAEPPAEVAPHLETRLPRNALEIPNRRTAQFIVDHGLENLPPPHLRQSVLYNDGWCLNPDLTKAGGDVEVCGLDSYAEDEICFYVSGPDGEKKSLGCVTIEHDGEQASVKLPACDIARFFNESMTLSYTVDFPNRENKDSEPAQSSPQRAVSVLVPQFPHSNIEEATHATLDLGTFPGDATATVPVWAYADCSAACWMWVTGEYENGGAYRFEILSGVPVTDDWKIHGVDVPILRADLQKLADCSTFNLHFAASFCGANDLPSAFEFPTQALKIEQEPLVLLEPKVTEAVGADLTAWNGRDGVQVEVDYVRINAKHCISVCWQKADGTCWPLGSKPGSATGPAVFSLPAEAVIESMGRTVPITYTVTTACKVQTSPPLNLNISLPTRLETPNVLEATPPRTQNAVLDTRVFAGNANSHEDTMWFLRAGQKCWLRATGTDKNDNLYTFVIYADRTITTNEVAEGVANPVLRSELDKLKDNTHLTFTFSVATDGSSNENVICPSRVLVVRVITKVTEDFRTVLPYQYPAGTFIRAPTMYMSARTGTLGIHAANPQVAGMTSGNALVLNCAAPNEGLLPTQTVDIYLNRGYTRVKFSFTRNAYYGHFTFYNGAGQPLGTRSGLPVNSWVDFSAPDGQEIIKISVTNQQHSYLDNFELYY</sequence>
<evidence type="ECO:0000313" key="2">
    <source>
        <dbReference type="Proteomes" id="UP000268696"/>
    </source>
</evidence>
<proteinExistence type="predicted"/>
<organism evidence="1 2">
    <name type="scientific">Pseudomonas synxantha</name>
    <dbReference type="NCBI Taxonomy" id="47883"/>
    <lineage>
        <taxon>Bacteria</taxon>
        <taxon>Pseudomonadati</taxon>
        <taxon>Pseudomonadota</taxon>
        <taxon>Gammaproteobacteria</taxon>
        <taxon>Pseudomonadales</taxon>
        <taxon>Pseudomonadaceae</taxon>
        <taxon>Pseudomonas</taxon>
    </lineage>
</organism>
<dbReference type="RefSeq" id="WP_164486385.1">
    <property type="nucleotide sequence ID" value="NZ_CP027754.1"/>
</dbReference>
<evidence type="ECO:0000313" key="1">
    <source>
        <dbReference type="EMBL" id="AZE56546.1"/>
    </source>
</evidence>